<accession>A0A3S4XMI8</accession>
<proteinExistence type="predicted"/>
<dbReference type="RefSeq" id="WP_126532645.1">
    <property type="nucleotide sequence ID" value="NZ_JAMWJM010000001.1"/>
</dbReference>
<dbReference type="AlphaFoldDB" id="A0A3S4XMI8"/>
<protein>
    <submittedName>
        <fullName evidence="1">Uncharacterized protein</fullName>
    </submittedName>
</protein>
<dbReference type="EMBL" id="LR134493">
    <property type="protein sequence ID" value="VEI70397.1"/>
    <property type="molecule type" value="Genomic_DNA"/>
</dbReference>
<reference evidence="1 2" key="1">
    <citation type="submission" date="2018-12" db="EMBL/GenBank/DDBJ databases">
        <authorList>
            <consortium name="Pathogen Informatics"/>
        </authorList>
    </citation>
    <scope>NUCLEOTIDE SEQUENCE [LARGE SCALE GENOMIC DNA]</scope>
    <source>
        <strain evidence="1 2">NCTC10036</strain>
    </source>
</reference>
<organism evidence="1 2">
    <name type="scientific">Serratia rubidaea</name>
    <name type="common">Serratia marinorubra</name>
    <dbReference type="NCBI Taxonomy" id="61652"/>
    <lineage>
        <taxon>Bacteria</taxon>
        <taxon>Pseudomonadati</taxon>
        <taxon>Pseudomonadota</taxon>
        <taxon>Gammaproteobacteria</taxon>
        <taxon>Enterobacterales</taxon>
        <taxon>Yersiniaceae</taxon>
        <taxon>Serratia</taxon>
    </lineage>
</organism>
<name>A0A3S4XMI8_SERRU</name>
<gene>
    <name evidence="1" type="ORF">NCTC10036_03985</name>
</gene>
<evidence type="ECO:0000313" key="1">
    <source>
        <dbReference type="EMBL" id="VEI70397.1"/>
    </source>
</evidence>
<evidence type="ECO:0000313" key="2">
    <source>
        <dbReference type="Proteomes" id="UP000281904"/>
    </source>
</evidence>
<sequence>MKKFRILTIALVAIGAMFAFAWPYIKMEFAGSAYYTQQDSREYAFYTPELLKNMPRIAEHYRFEFGNVSEPEAQVFTVRFDNATDTSKIRSYLASAGYQPQSRCDVEAECWRTPQSKDVVTLIKYTSPNSVVVQVYRSPYIE</sequence>
<dbReference type="Proteomes" id="UP000281904">
    <property type="component" value="Chromosome"/>
</dbReference>